<dbReference type="EMBL" id="VIKR01000005">
    <property type="protein sequence ID" value="TQV72336.1"/>
    <property type="molecule type" value="Genomic_DNA"/>
</dbReference>
<evidence type="ECO:0000256" key="3">
    <source>
        <dbReference type="SAM" id="Phobius"/>
    </source>
</evidence>
<keyword evidence="4" id="KW-0732">Signal</keyword>
<accession>A0A545T538</accession>
<dbReference type="OrthoDB" id="4510475at2"/>
<keyword evidence="3" id="KW-0472">Membrane</keyword>
<dbReference type="GO" id="GO:0004177">
    <property type="term" value="F:aminopeptidase activity"/>
    <property type="evidence" value="ECO:0007669"/>
    <property type="project" value="UniProtKB-EC"/>
</dbReference>
<dbReference type="Pfam" id="PF00561">
    <property type="entry name" value="Abhydrolase_1"/>
    <property type="match status" value="1"/>
</dbReference>
<feature type="region of interest" description="Disordered" evidence="2">
    <location>
        <begin position="114"/>
        <end position="136"/>
    </location>
</feature>
<comment type="caution">
    <text evidence="7">The sequence shown here is derived from an EMBL/GenBank/DDBJ whole genome shotgun (WGS) entry which is preliminary data.</text>
</comment>
<name>A0A545T538_9GAMM</name>
<sequence length="721" mass="79191">MNFNLYSVALLATLMIFSVSAISAESRSLEMNSNDNASIDSSLDNVTSESSVDIFARDTFKLDTIVCPFKAELDYEPGEIECSLLEVPENREDPKSRYIELHVVKISAQWSEEDEEKSAKLEAEDPEKAKAKPAAGKRSDPVVYLTGGPGAHALTYVKRFKDHGLVKHRDLYILEQRGIGFSDDFCEFYNARNPKLSDVDTFAANQMAGVEAAAQCARNAAKSGVDLSGYSTTENARDVKALRMALGFEQWNVWGISYGSILGQAYIKQDPQGIKAIALDAIMPLFARDDALFWRVAKWYDRDLKKLDEACVAHGDCAERFPELGQRIRQAAQSVMGNPIVVEVKDTEVYPSGKAYVFEDMAAMLPFMMLYEQSNYPALPAIIYAWSDIVERRDETYFKLLTQMTSNFFTSSPGMRDAILCNDGGKDSIKNSGLLDIKELPILGAAIGTEEALKRSAELCSIVGAEPRSASEYTMTETDLPALIIEGDMDPITPPPLAKAILPGFKNATYVEFPYAGHGPSRSVKCAGDMLNLFYDSPNTTPDLSCVESMELPDFVGPLFHTTFPAKIALTAIEDKKKLAGPGGWLVLSSLTLLISFIVLTIGPIGRWIDNRDAPRTFGARRAAWLTSSVAVATMIVFAIAASQTMKASEFLMLFGMVATAKWGAILGLFTGLLGLITVWLTIRSRLRLPMSFASLSGFLLTGFAAISLCLFMIVWDLSIF</sequence>
<dbReference type="Gene3D" id="3.40.50.1820">
    <property type="entry name" value="alpha/beta hydrolase"/>
    <property type="match status" value="1"/>
</dbReference>
<feature type="transmembrane region" description="Helical" evidence="3">
    <location>
        <begin position="663"/>
        <end position="681"/>
    </location>
</feature>
<dbReference type="InterPro" id="IPR029058">
    <property type="entry name" value="AB_hydrolase_fold"/>
</dbReference>
<evidence type="ECO:0000256" key="4">
    <source>
        <dbReference type="SAM" id="SignalP"/>
    </source>
</evidence>
<feature type="transmembrane region" description="Helical" evidence="3">
    <location>
        <begin position="623"/>
        <end position="643"/>
    </location>
</feature>
<reference evidence="7 8" key="1">
    <citation type="submission" date="2019-06" db="EMBL/GenBank/DDBJ databases">
        <title>Draft genome of Aliikangiella marina GYP-15.</title>
        <authorList>
            <person name="Wang G."/>
        </authorList>
    </citation>
    <scope>NUCLEOTIDE SEQUENCE [LARGE SCALE GENOMIC DNA]</scope>
    <source>
        <strain evidence="7 8">GYP-15</strain>
    </source>
</reference>
<evidence type="ECO:0000256" key="2">
    <source>
        <dbReference type="SAM" id="MobiDB-lite"/>
    </source>
</evidence>
<gene>
    <name evidence="7" type="ORF">FLL45_19150</name>
</gene>
<keyword evidence="8" id="KW-1185">Reference proteome</keyword>
<feature type="transmembrane region" description="Helical" evidence="3">
    <location>
        <begin position="583"/>
        <end position="602"/>
    </location>
</feature>
<feature type="transmembrane region" description="Helical" evidence="3">
    <location>
        <begin position="693"/>
        <end position="716"/>
    </location>
</feature>
<dbReference type="InterPro" id="IPR000073">
    <property type="entry name" value="AB_hydrolase_1"/>
</dbReference>
<organism evidence="7 8">
    <name type="scientific">Aliikangiella marina</name>
    <dbReference type="NCBI Taxonomy" id="1712262"/>
    <lineage>
        <taxon>Bacteria</taxon>
        <taxon>Pseudomonadati</taxon>
        <taxon>Pseudomonadota</taxon>
        <taxon>Gammaproteobacteria</taxon>
        <taxon>Oceanospirillales</taxon>
        <taxon>Pleioneaceae</taxon>
        <taxon>Aliikangiella</taxon>
    </lineage>
</organism>
<dbReference type="SUPFAM" id="SSF53474">
    <property type="entry name" value="alpha/beta-Hydrolases"/>
    <property type="match status" value="1"/>
</dbReference>
<feature type="chain" id="PRO_5021991264" description="Proline iminopeptidase" evidence="4">
    <location>
        <begin position="24"/>
        <end position="721"/>
    </location>
</feature>
<keyword evidence="3" id="KW-0812">Transmembrane</keyword>
<dbReference type="GO" id="GO:0006508">
    <property type="term" value="P:proteolysis"/>
    <property type="evidence" value="ECO:0007669"/>
    <property type="project" value="InterPro"/>
</dbReference>
<feature type="domain" description="AB hydrolase-1" evidence="5">
    <location>
        <begin position="141"/>
        <end position="303"/>
    </location>
</feature>
<dbReference type="RefSeq" id="WP_142943666.1">
    <property type="nucleotide sequence ID" value="NZ_VIKR01000005.1"/>
</dbReference>
<feature type="compositionally biased region" description="Basic and acidic residues" evidence="2">
    <location>
        <begin position="117"/>
        <end position="130"/>
    </location>
</feature>
<dbReference type="InterPro" id="IPR013595">
    <property type="entry name" value="Pept_S33_TAP-like_C"/>
</dbReference>
<dbReference type="AlphaFoldDB" id="A0A545T538"/>
<dbReference type="InterPro" id="IPR005944">
    <property type="entry name" value="Pro_iminopeptidase"/>
</dbReference>
<dbReference type="PANTHER" id="PTHR43722">
    <property type="entry name" value="PROLINE IMINOPEPTIDASE"/>
    <property type="match status" value="1"/>
</dbReference>
<proteinExistence type="predicted"/>
<keyword evidence="3" id="KW-1133">Transmembrane helix</keyword>
<evidence type="ECO:0000313" key="7">
    <source>
        <dbReference type="EMBL" id="TQV72336.1"/>
    </source>
</evidence>
<feature type="domain" description="Peptidase S33 tripeptidyl aminopeptidase-like C-terminal" evidence="6">
    <location>
        <begin position="458"/>
        <end position="540"/>
    </location>
</feature>
<evidence type="ECO:0000256" key="1">
    <source>
        <dbReference type="ARBA" id="ARBA00021843"/>
    </source>
</evidence>
<dbReference type="PANTHER" id="PTHR43722:SF1">
    <property type="entry name" value="PROLINE IMINOPEPTIDASE"/>
    <property type="match status" value="1"/>
</dbReference>
<evidence type="ECO:0000259" key="6">
    <source>
        <dbReference type="Pfam" id="PF08386"/>
    </source>
</evidence>
<dbReference type="Proteomes" id="UP000317839">
    <property type="component" value="Unassembled WGS sequence"/>
</dbReference>
<evidence type="ECO:0000313" key="8">
    <source>
        <dbReference type="Proteomes" id="UP000317839"/>
    </source>
</evidence>
<dbReference type="Pfam" id="PF08386">
    <property type="entry name" value="Abhydrolase_4"/>
    <property type="match status" value="1"/>
</dbReference>
<dbReference type="GO" id="GO:0005737">
    <property type="term" value="C:cytoplasm"/>
    <property type="evidence" value="ECO:0007669"/>
    <property type="project" value="InterPro"/>
</dbReference>
<keyword evidence="7" id="KW-0378">Hydrolase</keyword>
<protein>
    <recommendedName>
        <fullName evidence="1">Proline iminopeptidase</fullName>
    </recommendedName>
</protein>
<feature type="signal peptide" evidence="4">
    <location>
        <begin position="1"/>
        <end position="23"/>
    </location>
</feature>
<evidence type="ECO:0000259" key="5">
    <source>
        <dbReference type="Pfam" id="PF00561"/>
    </source>
</evidence>